<evidence type="ECO:0000256" key="8">
    <source>
        <dbReference type="SAM" id="MobiDB-lite"/>
    </source>
</evidence>
<evidence type="ECO:0000313" key="12">
    <source>
        <dbReference type="Proteomes" id="UP000295497"/>
    </source>
</evidence>
<dbReference type="GO" id="GO:0046872">
    <property type="term" value="F:metal ion binding"/>
    <property type="evidence" value="ECO:0007669"/>
    <property type="project" value="UniProtKB-KW"/>
</dbReference>
<proteinExistence type="predicted"/>
<dbReference type="GO" id="GO:0030288">
    <property type="term" value="C:outer membrane-bounded periplasmic space"/>
    <property type="evidence" value="ECO:0007669"/>
    <property type="project" value="InterPro"/>
</dbReference>
<dbReference type="SUPFAM" id="SSF54106">
    <property type="entry name" value="LysM domain"/>
    <property type="match status" value="1"/>
</dbReference>
<evidence type="ECO:0000256" key="6">
    <source>
        <dbReference type="ARBA" id="ARBA00022833"/>
    </source>
</evidence>
<dbReference type="Proteomes" id="UP000295497">
    <property type="component" value="Chromosome"/>
</dbReference>
<feature type="region of interest" description="Disordered" evidence="8">
    <location>
        <begin position="367"/>
        <end position="413"/>
    </location>
</feature>
<dbReference type="InterPro" id="IPR036779">
    <property type="entry name" value="LysM_dom_sf"/>
</dbReference>
<dbReference type="InterPro" id="IPR018392">
    <property type="entry name" value="LysM"/>
</dbReference>
<dbReference type="GO" id="GO:0008237">
    <property type="term" value="F:metallopeptidase activity"/>
    <property type="evidence" value="ECO:0007669"/>
    <property type="project" value="UniProtKB-KW"/>
</dbReference>
<dbReference type="PROSITE" id="PS51257">
    <property type="entry name" value="PROKAR_LIPOPROTEIN"/>
    <property type="match status" value="1"/>
</dbReference>
<keyword evidence="4" id="KW-0574">Periplasm</keyword>
<reference evidence="11 12" key="1">
    <citation type="submission" date="2015-09" db="EMBL/GenBank/DDBJ databases">
        <title>Sorangium comparison.</title>
        <authorList>
            <person name="Zaburannyi N."/>
            <person name="Bunk B."/>
            <person name="Overmann J."/>
            <person name="Mueller R."/>
        </authorList>
    </citation>
    <scope>NUCLEOTIDE SEQUENCE [LARGE SCALE GENOMIC DNA]</scope>
    <source>
        <strain evidence="11 12">So ce836</strain>
    </source>
</reference>
<dbReference type="PROSITE" id="PS51782">
    <property type="entry name" value="LYSM"/>
    <property type="match status" value="1"/>
</dbReference>
<dbReference type="GO" id="GO:0004252">
    <property type="term" value="F:serine-type endopeptidase activity"/>
    <property type="evidence" value="ECO:0007669"/>
    <property type="project" value="InterPro"/>
</dbReference>
<dbReference type="SUPFAM" id="SSF55166">
    <property type="entry name" value="Hedgehog/DD-peptidase"/>
    <property type="match status" value="1"/>
</dbReference>
<dbReference type="AlphaFoldDB" id="A0A4P2R2M0"/>
<evidence type="ECO:0000256" key="3">
    <source>
        <dbReference type="ARBA" id="ARBA00022729"/>
    </source>
</evidence>
<dbReference type="Pfam" id="PF03411">
    <property type="entry name" value="Peptidase_M74"/>
    <property type="match status" value="1"/>
</dbReference>
<gene>
    <name evidence="11" type="primary">mepA</name>
    <name evidence="11" type="ORF">SOCE836_093870</name>
</gene>
<dbReference type="EMBL" id="CP012672">
    <property type="protein sequence ID" value="AUX37165.1"/>
    <property type="molecule type" value="Genomic_DNA"/>
</dbReference>
<protein>
    <submittedName>
        <fullName evidence="11">Penicillin-insensitive murein endopeptidase</fullName>
    </submittedName>
</protein>
<feature type="region of interest" description="Disordered" evidence="8">
    <location>
        <begin position="41"/>
        <end position="92"/>
    </location>
</feature>
<dbReference type="Gene3D" id="3.30.1380.10">
    <property type="match status" value="1"/>
</dbReference>
<keyword evidence="6" id="KW-0862">Zinc</keyword>
<keyword evidence="2" id="KW-0479">Metal-binding</keyword>
<dbReference type="RefSeq" id="WP_129579850.1">
    <property type="nucleotide sequence ID" value="NZ_CP012672.1"/>
</dbReference>
<feature type="domain" description="LysM" evidence="10">
    <location>
        <begin position="326"/>
        <end position="369"/>
    </location>
</feature>
<dbReference type="InterPro" id="IPR005073">
    <property type="entry name" value="Peptidase_M74"/>
</dbReference>
<feature type="signal peptide" evidence="9">
    <location>
        <begin position="1"/>
        <end position="21"/>
    </location>
</feature>
<evidence type="ECO:0000256" key="5">
    <source>
        <dbReference type="ARBA" id="ARBA00022801"/>
    </source>
</evidence>
<feature type="chain" id="PRO_5020788866" evidence="9">
    <location>
        <begin position="22"/>
        <end position="413"/>
    </location>
</feature>
<evidence type="ECO:0000256" key="4">
    <source>
        <dbReference type="ARBA" id="ARBA00022764"/>
    </source>
</evidence>
<feature type="compositionally biased region" description="Low complexity" evidence="8">
    <location>
        <begin position="41"/>
        <end position="55"/>
    </location>
</feature>
<evidence type="ECO:0000259" key="10">
    <source>
        <dbReference type="PROSITE" id="PS51782"/>
    </source>
</evidence>
<organism evidence="11 12">
    <name type="scientific">Sorangium cellulosum</name>
    <name type="common">Polyangium cellulosum</name>
    <dbReference type="NCBI Taxonomy" id="56"/>
    <lineage>
        <taxon>Bacteria</taxon>
        <taxon>Pseudomonadati</taxon>
        <taxon>Myxococcota</taxon>
        <taxon>Polyangia</taxon>
        <taxon>Polyangiales</taxon>
        <taxon>Polyangiaceae</taxon>
        <taxon>Sorangium</taxon>
    </lineage>
</organism>
<dbReference type="InterPro" id="IPR009045">
    <property type="entry name" value="Zn_M74/Hedgehog-like"/>
</dbReference>
<feature type="compositionally biased region" description="Basic and acidic residues" evidence="8">
    <location>
        <begin position="56"/>
        <end position="68"/>
    </location>
</feature>
<evidence type="ECO:0000256" key="1">
    <source>
        <dbReference type="ARBA" id="ARBA00022670"/>
    </source>
</evidence>
<keyword evidence="1" id="KW-0645">Protease</keyword>
<name>A0A4P2R2M0_SORCE</name>
<dbReference type="GO" id="GO:0006508">
    <property type="term" value="P:proteolysis"/>
    <property type="evidence" value="ECO:0007669"/>
    <property type="project" value="UniProtKB-KW"/>
</dbReference>
<evidence type="ECO:0000256" key="9">
    <source>
        <dbReference type="SAM" id="SignalP"/>
    </source>
</evidence>
<evidence type="ECO:0000256" key="7">
    <source>
        <dbReference type="ARBA" id="ARBA00023049"/>
    </source>
</evidence>
<evidence type="ECO:0000313" key="11">
    <source>
        <dbReference type="EMBL" id="AUX37165.1"/>
    </source>
</evidence>
<accession>A0A4P2R2M0</accession>
<keyword evidence="5" id="KW-0378">Hydrolase</keyword>
<keyword evidence="7" id="KW-0482">Metalloprotease</keyword>
<evidence type="ECO:0000256" key="2">
    <source>
        <dbReference type="ARBA" id="ARBA00022723"/>
    </source>
</evidence>
<sequence>MGRSTLLSVLCALVLAGCAGSAPEAARSKDRLLRATASVSVEPGAGAPAPGAAAEEAAHADAHEHEHEDEVDEDGAEVGDGLDPTVDPAAGTRAHSPLAAMTEAQIEELLAKDPAALGPMSVGATNAGALFNGVRMPESDRWELVDPGHAWGTRETVDALDRAIAEVHRQFPGSPKLYIGHISARDGGRLSPHKSHQAGRDVDISYFLDARHRWYQRATAANLDRERTWAFVRALITETDVELILIDSSVQRLLKEHALKIGEDRDWLDEVFQYGSRKPRALIRHARGHANHIHIRFYSPVAQESAVRAYPLLVKRGAIKPTAQYVRHTAKKGQTLGSLARQYGTTVEAIKRANGLRSTAIQAKRVYNIPRPSSGPAAPPKHVVVPPRRLPPPRAAEASRPVRHEEAGPSLGG</sequence>
<dbReference type="SMART" id="SM00257">
    <property type="entry name" value="LysM"/>
    <property type="match status" value="1"/>
</dbReference>
<dbReference type="CDD" id="cd00118">
    <property type="entry name" value="LysM"/>
    <property type="match status" value="1"/>
</dbReference>
<keyword evidence="3 9" id="KW-0732">Signal</keyword>